<dbReference type="GO" id="GO:0004252">
    <property type="term" value="F:serine-type endopeptidase activity"/>
    <property type="evidence" value="ECO:0007669"/>
    <property type="project" value="InterPro"/>
</dbReference>
<reference evidence="2 3" key="1">
    <citation type="journal article" date="2020" name="ISME J.">
        <title>Enrichment and physiological characterization of a novel comammox Nitrospira indicates ammonium inhibition of complete nitrification.</title>
        <authorList>
            <person name="Sakoula D."/>
            <person name="Koch H."/>
            <person name="Frank J."/>
            <person name="Jetten M.S.M."/>
            <person name="van Kessel M.A.H.J."/>
            <person name="Lucker S."/>
        </authorList>
    </citation>
    <scope>NUCLEOTIDE SEQUENCE [LARGE SCALE GENOMIC DNA]</scope>
    <source>
        <strain evidence="2">Comreactor17</strain>
    </source>
</reference>
<dbReference type="GO" id="GO:0004176">
    <property type="term" value="F:ATP-dependent peptidase activity"/>
    <property type="evidence" value="ECO:0007669"/>
    <property type="project" value="InterPro"/>
</dbReference>
<gene>
    <name evidence="2" type="ORF">Nkreftii_002789</name>
</gene>
<dbReference type="InterPro" id="IPR020568">
    <property type="entry name" value="Ribosomal_Su5_D2-typ_SF"/>
</dbReference>
<sequence length="297" mass="31551">MYPEIPILSRCLHLRSLLCLLACVGSAYIFPHTGWAETWVCPRPGQSDLYTDREYPGCRQFGEAKTYSPLQISPSLRPTPPMVVRPPASGAATPHSPSLFHGRKPLPFAEVSVPLPVLGVTQAKPGFITGAWAGLLAHLIVAYKADGKGPEVIPDSNMMPVSVHSLWTAVVAAAKAVGYDPRYLSVRLLVPMPMDGPSAGGIFAVGIAAALLGDSIRQDICMSGTIEPDLEIRPVGGLVDKMGACRDLRKTTMIVPDGLDNSHLSFTGAERSIGVIQVYSLAEAYSAATGQALRPAP</sequence>
<accession>A0A7S8FFM2</accession>
<evidence type="ECO:0000313" key="2">
    <source>
        <dbReference type="EMBL" id="QPD05015.1"/>
    </source>
</evidence>
<dbReference type="PRINTS" id="PR00830">
    <property type="entry name" value="ENDOLAPTASE"/>
</dbReference>
<protein>
    <recommendedName>
        <fullName evidence="1">Lon proteolytic domain-containing protein</fullName>
    </recommendedName>
</protein>
<dbReference type="GO" id="GO:0006508">
    <property type="term" value="P:proteolysis"/>
    <property type="evidence" value="ECO:0007669"/>
    <property type="project" value="InterPro"/>
</dbReference>
<dbReference type="InterPro" id="IPR008269">
    <property type="entry name" value="Lon_proteolytic"/>
</dbReference>
<dbReference type="SUPFAM" id="SSF54211">
    <property type="entry name" value="Ribosomal protein S5 domain 2-like"/>
    <property type="match status" value="1"/>
</dbReference>
<name>A0A7S8FFM2_9BACT</name>
<feature type="domain" description="Lon proteolytic" evidence="1">
    <location>
        <begin position="158"/>
        <end position="257"/>
    </location>
</feature>
<evidence type="ECO:0000259" key="1">
    <source>
        <dbReference type="Pfam" id="PF05362"/>
    </source>
</evidence>
<evidence type="ECO:0000313" key="3">
    <source>
        <dbReference type="Proteomes" id="UP000593737"/>
    </source>
</evidence>
<dbReference type="Pfam" id="PF05362">
    <property type="entry name" value="Lon_C"/>
    <property type="match status" value="1"/>
</dbReference>
<dbReference type="InterPro" id="IPR014721">
    <property type="entry name" value="Ribsml_uS5_D2-typ_fold_subgr"/>
</dbReference>
<dbReference type="Proteomes" id="UP000593737">
    <property type="component" value="Chromosome"/>
</dbReference>
<dbReference type="KEGG" id="nkf:Nkreftii_002789"/>
<proteinExistence type="predicted"/>
<dbReference type="Gene3D" id="3.30.230.10">
    <property type="match status" value="1"/>
</dbReference>
<dbReference type="EMBL" id="CP047423">
    <property type="protein sequence ID" value="QPD05015.1"/>
    <property type="molecule type" value="Genomic_DNA"/>
</dbReference>
<dbReference type="AlphaFoldDB" id="A0A7S8FFM2"/>
<organism evidence="2 3">
    <name type="scientific">Candidatus Nitrospira kreftii</name>
    <dbReference type="NCBI Taxonomy" id="2652173"/>
    <lineage>
        <taxon>Bacteria</taxon>
        <taxon>Pseudomonadati</taxon>
        <taxon>Nitrospirota</taxon>
        <taxon>Nitrospiria</taxon>
        <taxon>Nitrospirales</taxon>
        <taxon>Nitrospiraceae</taxon>
        <taxon>Nitrospira</taxon>
    </lineage>
</organism>